<organism evidence="9 10">
    <name type="scientific">Ricinus communis</name>
    <name type="common">Castor bean</name>
    <dbReference type="NCBI Taxonomy" id="3988"/>
    <lineage>
        <taxon>Eukaryota</taxon>
        <taxon>Viridiplantae</taxon>
        <taxon>Streptophyta</taxon>
        <taxon>Embryophyta</taxon>
        <taxon>Tracheophyta</taxon>
        <taxon>Spermatophyta</taxon>
        <taxon>Magnoliopsida</taxon>
        <taxon>eudicotyledons</taxon>
        <taxon>Gunneridae</taxon>
        <taxon>Pentapetalae</taxon>
        <taxon>rosids</taxon>
        <taxon>fabids</taxon>
        <taxon>Malpighiales</taxon>
        <taxon>Euphorbiaceae</taxon>
        <taxon>Acalyphoideae</taxon>
        <taxon>Acalypheae</taxon>
        <taxon>Ricinus</taxon>
    </lineage>
</organism>
<proteinExistence type="inferred from homology"/>
<comment type="similarity">
    <text evidence="3">Belongs to the FKBP-type PPIase family.</text>
</comment>
<dbReference type="SUPFAM" id="SSF54534">
    <property type="entry name" value="FKBP-like"/>
    <property type="match status" value="1"/>
</dbReference>
<evidence type="ECO:0000256" key="5">
    <source>
        <dbReference type="ARBA" id="ARBA00022490"/>
    </source>
</evidence>
<feature type="non-terminal residue" evidence="9">
    <location>
        <position position="110"/>
    </location>
</feature>
<dbReference type="InParanoid" id="B9TI26"/>
<evidence type="ECO:0000256" key="1">
    <source>
        <dbReference type="ARBA" id="ARBA00000971"/>
    </source>
</evidence>
<dbReference type="AlphaFoldDB" id="B9TI26"/>
<evidence type="ECO:0000256" key="8">
    <source>
        <dbReference type="ARBA" id="ARBA00023235"/>
    </source>
</evidence>
<evidence type="ECO:0000313" key="10">
    <source>
        <dbReference type="Proteomes" id="UP000008311"/>
    </source>
</evidence>
<keyword evidence="10" id="KW-1185">Reference proteome</keyword>
<sequence length="110" mass="11754">MARPISFPGSSRSCLARVQDGYGIRRDDLVQEVPRSAFPDADKLEVGMQFTAQSDRGALPVVVTGLTPDTVTVDGNHPLAGQVLHFAVDIADVREATPEELAHGHVHGPD</sequence>
<keyword evidence="7" id="KW-0143">Chaperone</keyword>
<dbReference type="Proteomes" id="UP000008311">
    <property type="component" value="Unassembled WGS sequence"/>
</dbReference>
<accession>B9TI26</accession>
<evidence type="ECO:0000256" key="3">
    <source>
        <dbReference type="ARBA" id="ARBA00006577"/>
    </source>
</evidence>
<evidence type="ECO:0000256" key="6">
    <source>
        <dbReference type="ARBA" id="ARBA00023110"/>
    </source>
</evidence>
<evidence type="ECO:0000313" key="9">
    <source>
        <dbReference type="EMBL" id="EEF24488.1"/>
    </source>
</evidence>
<reference evidence="10" key="1">
    <citation type="journal article" date="2010" name="Nat. Biotechnol.">
        <title>Draft genome sequence of the oilseed species Ricinus communis.</title>
        <authorList>
            <person name="Chan A.P."/>
            <person name="Crabtree J."/>
            <person name="Zhao Q."/>
            <person name="Lorenzi H."/>
            <person name="Orvis J."/>
            <person name="Puiu D."/>
            <person name="Melake-Berhan A."/>
            <person name="Jones K.M."/>
            <person name="Redman J."/>
            <person name="Chen G."/>
            <person name="Cahoon E.B."/>
            <person name="Gedil M."/>
            <person name="Stanke M."/>
            <person name="Haas B.J."/>
            <person name="Wortman J.R."/>
            <person name="Fraser-Liggett C.M."/>
            <person name="Ravel J."/>
            <person name="Rabinowicz P.D."/>
        </authorList>
    </citation>
    <scope>NUCLEOTIDE SEQUENCE [LARGE SCALE GENOMIC DNA]</scope>
    <source>
        <strain evidence="10">cv. Hale</strain>
    </source>
</reference>
<protein>
    <recommendedName>
        <fullName evidence="4">peptidylprolyl isomerase</fullName>
        <ecNumber evidence="4">5.2.1.8</ecNumber>
    </recommendedName>
</protein>
<dbReference type="EMBL" id="EQ982109">
    <property type="protein sequence ID" value="EEF24488.1"/>
    <property type="molecule type" value="Genomic_DNA"/>
</dbReference>
<dbReference type="PANTHER" id="PTHR47861:SF3">
    <property type="entry name" value="FKBP-TYPE PEPTIDYL-PROLYL CIS-TRANS ISOMERASE SLYD"/>
    <property type="match status" value="1"/>
</dbReference>
<dbReference type="PANTHER" id="PTHR47861">
    <property type="entry name" value="FKBP-TYPE PEPTIDYL-PROLYL CIS-TRANS ISOMERASE SLYD"/>
    <property type="match status" value="1"/>
</dbReference>
<evidence type="ECO:0000256" key="7">
    <source>
        <dbReference type="ARBA" id="ARBA00023186"/>
    </source>
</evidence>
<evidence type="ECO:0000256" key="4">
    <source>
        <dbReference type="ARBA" id="ARBA00013194"/>
    </source>
</evidence>
<keyword evidence="8 9" id="KW-0413">Isomerase</keyword>
<dbReference type="InterPro" id="IPR046357">
    <property type="entry name" value="PPIase_dom_sf"/>
</dbReference>
<gene>
    <name evidence="9" type="ORF">RCOM_1872830</name>
</gene>
<comment type="catalytic activity">
    <reaction evidence="1">
        <text>[protein]-peptidylproline (omega=180) = [protein]-peptidylproline (omega=0)</text>
        <dbReference type="Rhea" id="RHEA:16237"/>
        <dbReference type="Rhea" id="RHEA-COMP:10747"/>
        <dbReference type="Rhea" id="RHEA-COMP:10748"/>
        <dbReference type="ChEBI" id="CHEBI:83833"/>
        <dbReference type="ChEBI" id="CHEBI:83834"/>
        <dbReference type="EC" id="5.2.1.8"/>
    </reaction>
</comment>
<dbReference type="EC" id="5.2.1.8" evidence="4"/>
<keyword evidence="6" id="KW-0697">Rotamase</keyword>
<keyword evidence="5" id="KW-0963">Cytoplasm</keyword>
<comment type="subcellular location">
    <subcellularLocation>
        <location evidence="2">Cytoplasm</location>
    </subcellularLocation>
</comment>
<dbReference type="GO" id="GO:0005737">
    <property type="term" value="C:cytoplasm"/>
    <property type="evidence" value="ECO:0007669"/>
    <property type="project" value="UniProtKB-SubCell"/>
</dbReference>
<dbReference type="Gene3D" id="3.10.50.40">
    <property type="match status" value="1"/>
</dbReference>
<name>B9TI26_RICCO</name>
<evidence type="ECO:0000256" key="2">
    <source>
        <dbReference type="ARBA" id="ARBA00004496"/>
    </source>
</evidence>
<dbReference type="GO" id="GO:0003755">
    <property type="term" value="F:peptidyl-prolyl cis-trans isomerase activity"/>
    <property type="evidence" value="ECO:0007669"/>
    <property type="project" value="UniProtKB-KW"/>
</dbReference>